<dbReference type="VEuPathDB" id="VectorBase:GBRI008299"/>
<proteinExistence type="inferred from homology"/>
<feature type="transmembrane region" description="Helical" evidence="13">
    <location>
        <begin position="138"/>
        <end position="157"/>
    </location>
</feature>
<dbReference type="GO" id="GO:0016020">
    <property type="term" value="C:membrane"/>
    <property type="evidence" value="ECO:0007669"/>
    <property type="project" value="UniProtKB-SubCell"/>
</dbReference>
<organism evidence="14 15">
    <name type="scientific">Glossina brevipalpis</name>
    <dbReference type="NCBI Taxonomy" id="37001"/>
    <lineage>
        <taxon>Eukaryota</taxon>
        <taxon>Metazoa</taxon>
        <taxon>Ecdysozoa</taxon>
        <taxon>Arthropoda</taxon>
        <taxon>Hexapoda</taxon>
        <taxon>Insecta</taxon>
        <taxon>Pterygota</taxon>
        <taxon>Neoptera</taxon>
        <taxon>Endopterygota</taxon>
        <taxon>Diptera</taxon>
        <taxon>Brachycera</taxon>
        <taxon>Muscomorpha</taxon>
        <taxon>Hippoboscoidea</taxon>
        <taxon>Glossinidae</taxon>
        <taxon>Glossina</taxon>
    </lineage>
</organism>
<keyword evidence="10 12" id="KW-0739">Sodium transport</keyword>
<dbReference type="Proteomes" id="UP000091820">
    <property type="component" value="Unassembled WGS sequence"/>
</dbReference>
<evidence type="ECO:0000256" key="12">
    <source>
        <dbReference type="RuleBase" id="RU000679"/>
    </source>
</evidence>
<keyword evidence="7" id="KW-0915">Sodium</keyword>
<reference evidence="14" key="2">
    <citation type="submission" date="2020-05" db="UniProtKB">
        <authorList>
            <consortium name="EnsemblMetazoa"/>
        </authorList>
    </citation>
    <scope>IDENTIFICATION</scope>
    <source>
        <strain evidence="14">IAEA</strain>
    </source>
</reference>
<evidence type="ECO:0000313" key="14">
    <source>
        <dbReference type="EnsemblMetazoa" id="GBRI008299-PA"/>
    </source>
</evidence>
<evidence type="ECO:0000256" key="6">
    <source>
        <dbReference type="ARBA" id="ARBA00022989"/>
    </source>
</evidence>
<name>A0A1A9W6S9_9MUSC</name>
<evidence type="ECO:0000256" key="5">
    <source>
        <dbReference type="ARBA" id="ARBA00022692"/>
    </source>
</evidence>
<evidence type="ECO:0000256" key="1">
    <source>
        <dbReference type="ARBA" id="ARBA00004141"/>
    </source>
</evidence>
<dbReference type="AlphaFoldDB" id="A0A1A9W6S9"/>
<evidence type="ECO:0000256" key="4">
    <source>
        <dbReference type="ARBA" id="ARBA00022461"/>
    </source>
</evidence>
<evidence type="ECO:0000256" key="11">
    <source>
        <dbReference type="ARBA" id="ARBA00023303"/>
    </source>
</evidence>
<evidence type="ECO:0000256" key="13">
    <source>
        <dbReference type="SAM" id="Phobius"/>
    </source>
</evidence>
<accession>A0A1A9W6S9</accession>
<evidence type="ECO:0000256" key="10">
    <source>
        <dbReference type="ARBA" id="ARBA00023201"/>
    </source>
</evidence>
<keyword evidence="11 12" id="KW-0407">Ion channel</keyword>
<comment type="similarity">
    <text evidence="2 12">Belongs to the amiloride-sensitive sodium channel (TC 1.A.6) family.</text>
</comment>
<dbReference type="EnsemblMetazoa" id="GBRI008299-RA">
    <property type="protein sequence ID" value="GBRI008299-PA"/>
    <property type="gene ID" value="GBRI008299"/>
</dbReference>
<keyword evidence="15" id="KW-1185">Reference proteome</keyword>
<evidence type="ECO:0000256" key="3">
    <source>
        <dbReference type="ARBA" id="ARBA00022448"/>
    </source>
</evidence>
<comment type="subcellular location">
    <subcellularLocation>
        <location evidence="1">Membrane</location>
        <topology evidence="1">Multi-pass membrane protein</topology>
    </subcellularLocation>
</comment>
<keyword evidence="6 13" id="KW-1133">Transmembrane helix</keyword>
<protein>
    <submittedName>
        <fullName evidence="14">Uncharacterized protein</fullName>
    </submittedName>
</protein>
<evidence type="ECO:0000256" key="9">
    <source>
        <dbReference type="ARBA" id="ARBA00023136"/>
    </source>
</evidence>
<dbReference type="Pfam" id="PF00858">
    <property type="entry name" value="ASC"/>
    <property type="match status" value="1"/>
</dbReference>
<keyword evidence="4 12" id="KW-0894">Sodium channel</keyword>
<evidence type="ECO:0000256" key="8">
    <source>
        <dbReference type="ARBA" id="ARBA00023065"/>
    </source>
</evidence>
<evidence type="ECO:0000256" key="2">
    <source>
        <dbReference type="ARBA" id="ARBA00007193"/>
    </source>
</evidence>
<evidence type="ECO:0000256" key="7">
    <source>
        <dbReference type="ARBA" id="ARBA00023053"/>
    </source>
</evidence>
<reference evidence="15" key="1">
    <citation type="submission" date="2014-03" db="EMBL/GenBank/DDBJ databases">
        <authorList>
            <person name="Aksoy S."/>
            <person name="Warren W."/>
            <person name="Wilson R.K."/>
        </authorList>
    </citation>
    <scope>NUCLEOTIDE SEQUENCE [LARGE SCALE GENOMIC DNA]</scope>
    <source>
        <strain evidence="15">IAEA</strain>
    </source>
</reference>
<keyword evidence="5 12" id="KW-0812">Transmembrane</keyword>
<keyword evidence="3 12" id="KW-0813">Transport</keyword>
<keyword evidence="9 13" id="KW-0472">Membrane</keyword>
<keyword evidence="8 12" id="KW-0406">Ion transport</keyword>
<dbReference type="GO" id="GO:0005272">
    <property type="term" value="F:sodium channel activity"/>
    <property type="evidence" value="ECO:0007669"/>
    <property type="project" value="UniProtKB-KW"/>
</dbReference>
<sequence length="185" mass="21621">VLAFNYVHPYKCLYIYQQLANQRQFVIIEHLRNVSGNIQVHYNNTNFRLILALRFFRKYTNLFLDNFLKIFEIDSEKGVEHVGHKKLEKPECYCDQNCEDSVVTIQAVHVMLSSKPLLGSIGAQLSMKTWPRRRLKRIIIFNFSDLLVYIGGTAGLFMGFSVLGALEIVYFFTVRLFFHLLGYKL</sequence>
<dbReference type="InterPro" id="IPR001873">
    <property type="entry name" value="ENaC"/>
</dbReference>
<feature type="transmembrane region" description="Helical" evidence="13">
    <location>
        <begin position="163"/>
        <end position="183"/>
    </location>
</feature>
<evidence type="ECO:0000313" key="15">
    <source>
        <dbReference type="Proteomes" id="UP000091820"/>
    </source>
</evidence>
<dbReference type="Gene3D" id="1.10.287.770">
    <property type="entry name" value="YojJ-like"/>
    <property type="match status" value="1"/>
</dbReference>